<comment type="caution">
    <text evidence="2">The sequence shown here is derived from an EMBL/GenBank/DDBJ whole genome shotgun (WGS) entry which is preliminary data.</text>
</comment>
<keyword evidence="1" id="KW-0472">Membrane</keyword>
<organism evidence="2 3">
    <name type="scientific">Xenorhabdus bovienii</name>
    <name type="common">Xenorhabdus nematophila subsp. bovienii</name>
    <dbReference type="NCBI Taxonomy" id="40576"/>
    <lineage>
        <taxon>Bacteria</taxon>
        <taxon>Pseudomonadati</taxon>
        <taxon>Pseudomonadota</taxon>
        <taxon>Gammaproteobacteria</taxon>
        <taxon>Enterobacterales</taxon>
        <taxon>Morganellaceae</taxon>
        <taxon>Xenorhabdus</taxon>
    </lineage>
</organism>
<evidence type="ECO:0000256" key="1">
    <source>
        <dbReference type="SAM" id="Phobius"/>
    </source>
</evidence>
<proteinExistence type="predicted"/>
<reference evidence="2" key="2">
    <citation type="journal article" date="2022" name="J. Evol. Biol.">
        <title>Pre- and post-association barriers to host switching in sympatric mutualists.</title>
        <authorList>
            <person name="Dinges Z.M."/>
            <person name="Phillips R.K."/>
            <person name="Lively C.M."/>
            <person name="Bashey F."/>
        </authorList>
    </citation>
    <scope>NUCLEOTIDE SEQUENCE</scope>
    <source>
        <strain evidence="2">MC_266_E_2016</strain>
    </source>
</reference>
<accession>A0AAJ1J4C1</accession>
<keyword evidence="1" id="KW-1133">Transmembrane helix</keyword>
<keyword evidence="1" id="KW-0812">Transmembrane</keyword>
<dbReference type="AlphaFoldDB" id="A0AAJ1J4C1"/>
<dbReference type="EMBL" id="JAILSO010000001">
    <property type="protein sequence ID" value="MDE1476691.1"/>
    <property type="molecule type" value="Genomic_DNA"/>
</dbReference>
<feature type="transmembrane region" description="Helical" evidence="1">
    <location>
        <begin position="12"/>
        <end position="30"/>
    </location>
</feature>
<sequence>MVKKVPHFLLHALRGFIHSILHLMYILLRYPNDSGINKRTKTVNIALKILTFSPIKKLSHWCSSP</sequence>
<protein>
    <submittedName>
        <fullName evidence="2">Transposase</fullName>
    </submittedName>
</protein>
<name>A0AAJ1J4C1_XENBV</name>
<evidence type="ECO:0000313" key="3">
    <source>
        <dbReference type="Proteomes" id="UP001222434"/>
    </source>
</evidence>
<evidence type="ECO:0000313" key="2">
    <source>
        <dbReference type="EMBL" id="MDE1476691.1"/>
    </source>
</evidence>
<dbReference type="Proteomes" id="UP001222434">
    <property type="component" value="Unassembled WGS sequence"/>
</dbReference>
<gene>
    <name evidence="2" type="ORF">KKJ01_00085</name>
</gene>
<reference evidence="2" key="1">
    <citation type="submission" date="2021-08" db="EMBL/GenBank/DDBJ databases">
        <authorList>
            <person name="Papudeshi B."/>
            <person name="Bashey-Visser F."/>
        </authorList>
    </citation>
    <scope>NUCLEOTIDE SEQUENCE</scope>
    <source>
        <strain evidence="2">MC_266_E_2016</strain>
    </source>
</reference>
<dbReference type="RefSeq" id="WP_080717989.1">
    <property type="nucleotide sequence ID" value="NZ_JAILSO010000001.1"/>
</dbReference>